<dbReference type="SUPFAM" id="SSF52402">
    <property type="entry name" value="Adenine nucleotide alpha hydrolases-like"/>
    <property type="match status" value="1"/>
</dbReference>
<proteinExistence type="predicted"/>
<organism evidence="1 2">
    <name type="scientific">Microtetraspora glauca</name>
    <dbReference type="NCBI Taxonomy" id="1996"/>
    <lineage>
        <taxon>Bacteria</taxon>
        <taxon>Bacillati</taxon>
        <taxon>Actinomycetota</taxon>
        <taxon>Actinomycetes</taxon>
        <taxon>Streptosporangiales</taxon>
        <taxon>Streptosporangiaceae</taxon>
        <taxon>Microtetraspora</taxon>
    </lineage>
</organism>
<dbReference type="InterPro" id="IPR045654">
    <property type="entry name" value="DUF6395"/>
</dbReference>
<protein>
    <submittedName>
        <fullName evidence="1">DUF6395 domain-containing protein</fullName>
    </submittedName>
</protein>
<evidence type="ECO:0000313" key="2">
    <source>
        <dbReference type="Proteomes" id="UP001551675"/>
    </source>
</evidence>
<dbReference type="Pfam" id="PF19932">
    <property type="entry name" value="DUF6395"/>
    <property type="match status" value="1"/>
</dbReference>
<name>A0ABV3GF65_MICGL</name>
<reference evidence="1 2" key="1">
    <citation type="submission" date="2024-06" db="EMBL/GenBank/DDBJ databases">
        <title>The Natural Products Discovery Center: Release of the First 8490 Sequenced Strains for Exploring Actinobacteria Biosynthetic Diversity.</title>
        <authorList>
            <person name="Kalkreuter E."/>
            <person name="Kautsar S.A."/>
            <person name="Yang D."/>
            <person name="Bader C.D."/>
            <person name="Teijaro C.N."/>
            <person name="Fluegel L."/>
            <person name="Davis C.M."/>
            <person name="Simpson J.R."/>
            <person name="Lauterbach L."/>
            <person name="Steele A.D."/>
            <person name="Gui C."/>
            <person name="Meng S."/>
            <person name="Li G."/>
            <person name="Viehrig K."/>
            <person name="Ye F."/>
            <person name="Su P."/>
            <person name="Kiefer A.F."/>
            <person name="Nichols A."/>
            <person name="Cepeda A.J."/>
            <person name="Yan W."/>
            <person name="Fan B."/>
            <person name="Jiang Y."/>
            <person name="Adhikari A."/>
            <person name="Zheng C.-J."/>
            <person name="Schuster L."/>
            <person name="Cowan T.M."/>
            <person name="Smanski M.J."/>
            <person name="Chevrette M.G."/>
            <person name="De Carvalho L.P.S."/>
            <person name="Shen B."/>
        </authorList>
    </citation>
    <scope>NUCLEOTIDE SEQUENCE [LARGE SCALE GENOMIC DNA]</scope>
    <source>
        <strain evidence="1 2">NPDC050100</strain>
    </source>
</reference>
<sequence length="431" mass="46869">MRVTWTAGGRDDEGAPGAGKGDHVWRLTFMLDPEDATTGTCTDGQRLELRTNSCQVRLPPAASSQSCARPSAQPYVHPDLLAVAAWTVVAPWTGRRVTFDRPISPALAEAVHDGWGVEAGPVGAEPRSGTRLAISYSGGADSVAVAAILPDAPLVHFKRISHPRVPNRWTHYRSDVLARLAGQTGRELSIVTSDLEFLLSYPRPGYPEHHAVAAGALLLADELDLGGLAMGYELGSRWLGGDRYVHRYTPDNPMWAPHGRWGRVFAAAGLPVVLPVGGISEAMTMRVALESELRDQVRWCLRGSGDGPCGTCGKCLYKELIQAAVERRPLATSLTASSAVARKWQEPPPYGGQEMIEYGCARVPGIEDTPFARAAEHLRATEESTRWLDHCYPPAIEEIPEPWRKQVATYMEGIGLMTPDEIARVENWGVS</sequence>
<dbReference type="EMBL" id="JBFALK010000008">
    <property type="protein sequence ID" value="MEV0970280.1"/>
    <property type="molecule type" value="Genomic_DNA"/>
</dbReference>
<accession>A0ABV3GF65</accession>
<evidence type="ECO:0000313" key="1">
    <source>
        <dbReference type="EMBL" id="MEV0970280.1"/>
    </source>
</evidence>
<dbReference type="RefSeq" id="WP_358133610.1">
    <property type="nucleotide sequence ID" value="NZ_JBFALK010000008.1"/>
</dbReference>
<dbReference type="Proteomes" id="UP001551675">
    <property type="component" value="Unassembled WGS sequence"/>
</dbReference>
<comment type="caution">
    <text evidence="1">The sequence shown here is derived from an EMBL/GenBank/DDBJ whole genome shotgun (WGS) entry which is preliminary data.</text>
</comment>
<keyword evidence="2" id="KW-1185">Reference proteome</keyword>
<gene>
    <name evidence="1" type="ORF">AB0I59_16705</name>
</gene>